<evidence type="ECO:0000313" key="3">
    <source>
        <dbReference type="EMBL" id="KAH8032736.1"/>
    </source>
</evidence>
<organism evidence="3 4">
    <name type="scientific">Rhipicephalus microplus</name>
    <name type="common">Cattle tick</name>
    <name type="synonym">Boophilus microplus</name>
    <dbReference type="NCBI Taxonomy" id="6941"/>
    <lineage>
        <taxon>Eukaryota</taxon>
        <taxon>Metazoa</taxon>
        <taxon>Ecdysozoa</taxon>
        <taxon>Arthropoda</taxon>
        <taxon>Chelicerata</taxon>
        <taxon>Arachnida</taxon>
        <taxon>Acari</taxon>
        <taxon>Parasitiformes</taxon>
        <taxon>Ixodida</taxon>
        <taxon>Ixodoidea</taxon>
        <taxon>Ixodidae</taxon>
        <taxon>Rhipicephalinae</taxon>
        <taxon>Rhipicephalus</taxon>
        <taxon>Boophilus</taxon>
    </lineage>
</organism>
<accession>A0A9J6EFF9</accession>
<protein>
    <submittedName>
        <fullName evidence="3">Uncharacterized protein</fullName>
    </submittedName>
</protein>
<reference evidence="3" key="2">
    <citation type="submission" date="2021-09" db="EMBL/GenBank/DDBJ databases">
        <authorList>
            <person name="Jia N."/>
            <person name="Wang J."/>
            <person name="Shi W."/>
            <person name="Du L."/>
            <person name="Sun Y."/>
            <person name="Zhan W."/>
            <person name="Jiang J."/>
            <person name="Wang Q."/>
            <person name="Zhang B."/>
            <person name="Ji P."/>
            <person name="Sakyi L.B."/>
            <person name="Cui X."/>
            <person name="Yuan T."/>
            <person name="Jiang B."/>
            <person name="Yang W."/>
            <person name="Lam T.T.-Y."/>
            <person name="Chang Q."/>
            <person name="Ding S."/>
            <person name="Wang X."/>
            <person name="Zhu J."/>
            <person name="Ruan X."/>
            <person name="Zhao L."/>
            <person name="Wei J."/>
            <person name="Que T."/>
            <person name="Du C."/>
            <person name="Cheng J."/>
            <person name="Dai P."/>
            <person name="Han X."/>
            <person name="Huang E."/>
            <person name="Gao Y."/>
            <person name="Liu J."/>
            <person name="Shao H."/>
            <person name="Ye R."/>
            <person name="Li L."/>
            <person name="Wei W."/>
            <person name="Wang X."/>
            <person name="Wang C."/>
            <person name="Huo Q."/>
            <person name="Li W."/>
            <person name="Guo W."/>
            <person name="Chen H."/>
            <person name="Chen S."/>
            <person name="Zhou L."/>
            <person name="Zhou L."/>
            <person name="Ni X."/>
            <person name="Tian J."/>
            <person name="Zhou Y."/>
            <person name="Sheng Y."/>
            <person name="Liu T."/>
            <person name="Pan Y."/>
            <person name="Xia L."/>
            <person name="Li J."/>
            <person name="Zhao F."/>
            <person name="Cao W."/>
        </authorList>
    </citation>
    <scope>NUCLEOTIDE SEQUENCE</scope>
    <source>
        <strain evidence="3">Rmic-2018</strain>
        <tissue evidence="3">Larvae</tissue>
    </source>
</reference>
<proteinExistence type="predicted"/>
<evidence type="ECO:0000256" key="1">
    <source>
        <dbReference type="ARBA" id="ARBA00022737"/>
    </source>
</evidence>
<dbReference type="PANTHER" id="PTHR24111">
    <property type="entry name" value="LEUCINE-RICH REPEAT-CONTAINING PROTEIN 34"/>
    <property type="match status" value="1"/>
</dbReference>
<dbReference type="AlphaFoldDB" id="A0A9J6EFF9"/>
<dbReference type="Gene3D" id="3.80.10.10">
    <property type="entry name" value="Ribonuclease Inhibitor"/>
    <property type="match status" value="4"/>
</dbReference>
<dbReference type="InterPro" id="IPR052201">
    <property type="entry name" value="LRR-containing_regulator"/>
</dbReference>
<dbReference type="VEuPathDB" id="VectorBase:LOC119176609"/>
<keyword evidence="4" id="KW-1185">Reference proteome</keyword>
<dbReference type="SUPFAM" id="SSF52047">
    <property type="entry name" value="RNI-like"/>
    <property type="match status" value="2"/>
</dbReference>
<dbReference type="EMBL" id="JABSTU010000004">
    <property type="protein sequence ID" value="KAH8032736.1"/>
    <property type="molecule type" value="Genomic_DNA"/>
</dbReference>
<sequence>MGSYASSSPLLCWGLAGPDEAEEKDGRRRRTRPVGKPTSPNTRVGERRTTTALHGYPTHSPLYFTVALKSWLPKRRPLASSHVVPKPKPKPEHNTIVYFRVFTEPVASTGTRSVASASSLSVNASYAGLVNQEDSASDARVFRPMTPTASCGVPMAATLKQKRPQKQPQEMKKPTYSRDLKAYFRRHSLDMRAPCTDADSPTSMRQLCWLVREIAVWNSFLENIGLELLENRPGRLSLDTFARCDPSMIDYGPVCVTLLAQLLATHRCIYSVHFGYAGKLFSMKMSVIQHLTPNSSIEQFYVDGQAMDSDEIYTFIRAMWRAKPLSVHVCIIPRRRSDVHSIFLNVEVNSTLRELALVDTGFKVADTILLFKALEKSKSVDYLRLEMNTVGIRGATQFASLLRRNTHLRFVILQRVKLQANGAVAIAAALAENTTLVFLCIANNSIGPVGARAFAQTLKTNSSLSGLNLQDNAIGTSGAVALASTLKVNSKLEELHVCLNAISDEGIVAIAEAVMDNKSLKVLSLFGNKFGEEGVAALGRLIACNRTLVRLNATLESSYGASRKGLDAFAEALAANTAISGVKLLVWGTPAMKQLSHMLPLTQTLRYLCVYTCGPEIEQLCAALAQNKSIQEVEIYCHLNLDDGTALAHLFETTTTIQAVTITKRVKNTCLIQLFNGIASNSSIWRLSVQGGSLTSTACTAIAAALESNNTLACFTLGRATAEDSRLNLVSAALEQNCTLQMMCMKYSATSLPALEISQLLRRNKGMMMLAVEFALTRNVSKAMAEAFEMYKDTPFFLLELAKSNGNQGRPAASALIKEGERFIEENYFQITGVVKRKIVCVRTRKKKNTTMFDNLNNYCLRELLSYLRVSDVQC</sequence>
<dbReference type="Proteomes" id="UP000821866">
    <property type="component" value="Chromosome 2"/>
</dbReference>
<comment type="caution">
    <text evidence="3">The sequence shown here is derived from an EMBL/GenBank/DDBJ whole genome shotgun (WGS) entry which is preliminary data.</text>
</comment>
<dbReference type="InterPro" id="IPR001611">
    <property type="entry name" value="Leu-rich_rpt"/>
</dbReference>
<dbReference type="InterPro" id="IPR032675">
    <property type="entry name" value="LRR_dom_sf"/>
</dbReference>
<name>A0A9J6EFF9_RHIMP</name>
<feature type="region of interest" description="Disordered" evidence="2">
    <location>
        <begin position="15"/>
        <end position="49"/>
    </location>
</feature>
<evidence type="ECO:0000313" key="4">
    <source>
        <dbReference type="Proteomes" id="UP000821866"/>
    </source>
</evidence>
<dbReference type="PANTHER" id="PTHR24111:SF0">
    <property type="entry name" value="LEUCINE-RICH REPEAT-CONTAINING PROTEIN"/>
    <property type="match status" value="1"/>
</dbReference>
<gene>
    <name evidence="3" type="ORF">HPB51_001434</name>
</gene>
<dbReference type="Pfam" id="PF13516">
    <property type="entry name" value="LRR_6"/>
    <property type="match status" value="4"/>
</dbReference>
<keyword evidence="1" id="KW-0677">Repeat</keyword>
<dbReference type="SMART" id="SM00368">
    <property type="entry name" value="LRR_RI"/>
    <property type="match status" value="8"/>
</dbReference>
<reference evidence="3" key="1">
    <citation type="journal article" date="2020" name="Cell">
        <title>Large-Scale Comparative Analyses of Tick Genomes Elucidate Their Genetic Diversity and Vector Capacities.</title>
        <authorList>
            <consortium name="Tick Genome and Microbiome Consortium (TIGMIC)"/>
            <person name="Jia N."/>
            <person name="Wang J."/>
            <person name="Shi W."/>
            <person name="Du L."/>
            <person name="Sun Y."/>
            <person name="Zhan W."/>
            <person name="Jiang J.F."/>
            <person name="Wang Q."/>
            <person name="Zhang B."/>
            <person name="Ji P."/>
            <person name="Bell-Sakyi L."/>
            <person name="Cui X.M."/>
            <person name="Yuan T.T."/>
            <person name="Jiang B.G."/>
            <person name="Yang W.F."/>
            <person name="Lam T.T."/>
            <person name="Chang Q.C."/>
            <person name="Ding S.J."/>
            <person name="Wang X.J."/>
            <person name="Zhu J.G."/>
            <person name="Ruan X.D."/>
            <person name="Zhao L."/>
            <person name="Wei J.T."/>
            <person name="Ye R.Z."/>
            <person name="Que T.C."/>
            <person name="Du C.H."/>
            <person name="Zhou Y.H."/>
            <person name="Cheng J.X."/>
            <person name="Dai P.F."/>
            <person name="Guo W.B."/>
            <person name="Han X.H."/>
            <person name="Huang E.J."/>
            <person name="Li L.F."/>
            <person name="Wei W."/>
            <person name="Gao Y.C."/>
            <person name="Liu J.Z."/>
            <person name="Shao H.Z."/>
            <person name="Wang X."/>
            <person name="Wang C.C."/>
            <person name="Yang T.C."/>
            <person name="Huo Q.B."/>
            <person name="Li W."/>
            <person name="Chen H.Y."/>
            <person name="Chen S.E."/>
            <person name="Zhou L.G."/>
            <person name="Ni X.B."/>
            <person name="Tian J.H."/>
            <person name="Sheng Y."/>
            <person name="Liu T."/>
            <person name="Pan Y.S."/>
            <person name="Xia L.Y."/>
            <person name="Li J."/>
            <person name="Zhao F."/>
            <person name="Cao W.C."/>
        </authorList>
    </citation>
    <scope>NUCLEOTIDE SEQUENCE</scope>
    <source>
        <strain evidence="3">Rmic-2018</strain>
    </source>
</reference>
<evidence type="ECO:0000256" key="2">
    <source>
        <dbReference type="SAM" id="MobiDB-lite"/>
    </source>
</evidence>